<sequence>AVFVAVDLLGLNEGQMVPGRLRGLVEGWEEIVEVAARVLLKLWGEQVLLDRADEERRREREKAEEAQRGFFASRRKSRAKTTWEDRGGTVVRRGKEIMRKLMEGVKEGTKG</sequence>
<name>A0A9W6ZUX3_9STRA</name>
<protein>
    <submittedName>
        <fullName evidence="1">Uncharacterized protein</fullName>
    </submittedName>
</protein>
<dbReference type="AlphaFoldDB" id="A0A9W6ZUX3"/>
<accession>A0A9W6ZUX3</accession>
<organism evidence="1 2">
    <name type="scientific">Triparma retinervis</name>
    <dbReference type="NCBI Taxonomy" id="2557542"/>
    <lineage>
        <taxon>Eukaryota</taxon>
        <taxon>Sar</taxon>
        <taxon>Stramenopiles</taxon>
        <taxon>Ochrophyta</taxon>
        <taxon>Bolidophyceae</taxon>
        <taxon>Parmales</taxon>
        <taxon>Triparmaceae</taxon>
        <taxon>Triparma</taxon>
    </lineage>
</organism>
<reference evidence="1" key="1">
    <citation type="submission" date="2022-07" db="EMBL/GenBank/DDBJ databases">
        <title>Genome analysis of Parmales, a sister group of diatoms, reveals the evolutionary specialization of diatoms from phago-mixotrophs to photoautotrophs.</title>
        <authorList>
            <person name="Ban H."/>
            <person name="Sato S."/>
            <person name="Yoshikawa S."/>
            <person name="Kazumasa Y."/>
            <person name="Nakamura Y."/>
            <person name="Ichinomiya M."/>
            <person name="Saitoh K."/>
            <person name="Sato N."/>
            <person name="Blanc-Mathieu R."/>
            <person name="Endo H."/>
            <person name="Kuwata A."/>
            <person name="Ogata H."/>
        </authorList>
    </citation>
    <scope>NUCLEOTIDE SEQUENCE</scope>
</reference>
<dbReference type="Proteomes" id="UP001165082">
    <property type="component" value="Unassembled WGS sequence"/>
</dbReference>
<gene>
    <name evidence="1" type="ORF">TrRE_jg8014</name>
</gene>
<evidence type="ECO:0000313" key="1">
    <source>
        <dbReference type="EMBL" id="GMH58846.1"/>
    </source>
</evidence>
<comment type="caution">
    <text evidence="1">The sequence shown here is derived from an EMBL/GenBank/DDBJ whole genome shotgun (WGS) entry which is preliminary data.</text>
</comment>
<feature type="non-terminal residue" evidence="1">
    <location>
        <position position="111"/>
    </location>
</feature>
<dbReference type="EMBL" id="BRXZ01003631">
    <property type="protein sequence ID" value="GMH58846.1"/>
    <property type="molecule type" value="Genomic_DNA"/>
</dbReference>
<proteinExistence type="predicted"/>
<feature type="non-terminal residue" evidence="1">
    <location>
        <position position="1"/>
    </location>
</feature>
<keyword evidence="2" id="KW-1185">Reference proteome</keyword>
<evidence type="ECO:0000313" key="2">
    <source>
        <dbReference type="Proteomes" id="UP001165082"/>
    </source>
</evidence>